<name>A0AAV5VU95_9BILA</name>
<feature type="non-terminal residue" evidence="3">
    <location>
        <position position="1"/>
    </location>
</feature>
<dbReference type="Pfam" id="PF00078">
    <property type="entry name" value="RVT_1"/>
    <property type="match status" value="1"/>
</dbReference>
<dbReference type="PANTHER" id="PTHR19446">
    <property type="entry name" value="REVERSE TRANSCRIPTASES"/>
    <property type="match status" value="1"/>
</dbReference>
<evidence type="ECO:0000256" key="1">
    <source>
        <dbReference type="SAM" id="SignalP"/>
    </source>
</evidence>
<protein>
    <recommendedName>
        <fullName evidence="2">Reverse transcriptase domain-containing protein</fullName>
    </recommendedName>
</protein>
<dbReference type="Proteomes" id="UP001432322">
    <property type="component" value="Unassembled WGS sequence"/>
</dbReference>
<feature type="signal peptide" evidence="1">
    <location>
        <begin position="1"/>
        <end position="21"/>
    </location>
</feature>
<dbReference type="AlphaFoldDB" id="A0AAV5VU95"/>
<dbReference type="InterPro" id="IPR000477">
    <property type="entry name" value="RT_dom"/>
</dbReference>
<reference evidence="3" key="1">
    <citation type="submission" date="2023-10" db="EMBL/GenBank/DDBJ databases">
        <title>Genome assembly of Pristionchus species.</title>
        <authorList>
            <person name="Yoshida K."/>
            <person name="Sommer R.J."/>
        </authorList>
    </citation>
    <scope>NUCLEOTIDE SEQUENCE</scope>
    <source>
        <strain evidence="3">RS5133</strain>
    </source>
</reference>
<proteinExistence type="predicted"/>
<gene>
    <name evidence="3" type="ORF">PFISCL1PPCAC_12912</name>
</gene>
<feature type="domain" description="Reverse transcriptase" evidence="2">
    <location>
        <begin position="35"/>
        <end position="148"/>
    </location>
</feature>
<accession>A0AAV5VU95</accession>
<keyword evidence="4" id="KW-1185">Reference proteome</keyword>
<evidence type="ECO:0000313" key="4">
    <source>
        <dbReference type="Proteomes" id="UP001432322"/>
    </source>
</evidence>
<evidence type="ECO:0000259" key="2">
    <source>
        <dbReference type="Pfam" id="PF00078"/>
    </source>
</evidence>
<dbReference type="EMBL" id="BTSY01000004">
    <property type="protein sequence ID" value="GMT21615.1"/>
    <property type="molecule type" value="Genomic_DNA"/>
</dbReference>
<comment type="caution">
    <text evidence="3">The sequence shown here is derived from an EMBL/GenBank/DDBJ whole genome shotgun (WGS) entry which is preliminary data.</text>
</comment>
<sequence>KCKFSVVVPLTILFNMSLTSATSPSQWKTAHVKPIPKKCGNTSIANHRPISLTVTASKIFEKLLCKPIITHCENLDIFPDEQYGFRKKRSRELQMLDALEHWTSSISEGQPIDVIYFDFAKAFDRVSHPKLNHKQGTIGLSAKTHRRLVIDLLFLHKTVHNFYSFNRNFLLNISPLARDLRNTHELRIAVPFIVPKSHSTFVSRSVQRWNALSRETVKSSPIVFRSLINELPSISFTSESLLRL</sequence>
<feature type="chain" id="PRO_5043775412" description="Reverse transcriptase domain-containing protein" evidence="1">
    <location>
        <begin position="22"/>
        <end position="244"/>
    </location>
</feature>
<keyword evidence="1" id="KW-0732">Signal</keyword>
<evidence type="ECO:0000313" key="3">
    <source>
        <dbReference type="EMBL" id="GMT21615.1"/>
    </source>
</evidence>
<organism evidence="3 4">
    <name type="scientific">Pristionchus fissidentatus</name>
    <dbReference type="NCBI Taxonomy" id="1538716"/>
    <lineage>
        <taxon>Eukaryota</taxon>
        <taxon>Metazoa</taxon>
        <taxon>Ecdysozoa</taxon>
        <taxon>Nematoda</taxon>
        <taxon>Chromadorea</taxon>
        <taxon>Rhabditida</taxon>
        <taxon>Rhabditina</taxon>
        <taxon>Diplogasteromorpha</taxon>
        <taxon>Diplogasteroidea</taxon>
        <taxon>Neodiplogasteridae</taxon>
        <taxon>Pristionchus</taxon>
    </lineage>
</organism>